<dbReference type="Gene3D" id="2.60.120.10">
    <property type="entry name" value="Jelly Rolls"/>
    <property type="match status" value="1"/>
</dbReference>
<dbReference type="PANTHER" id="PTHR46390:SF1">
    <property type="entry name" value="MANNOSE-1-PHOSPHATE GUANYLYLTRANSFERASE"/>
    <property type="match status" value="1"/>
</dbReference>
<dbReference type="Pfam" id="PF00483">
    <property type="entry name" value="NTP_transferase"/>
    <property type="match status" value="1"/>
</dbReference>
<keyword evidence="4" id="KW-1185">Reference proteome</keyword>
<dbReference type="InterPro" id="IPR001538">
    <property type="entry name" value="Man6P_isomerase-2_C"/>
</dbReference>
<feature type="domain" description="Nucleotidyl transferase" evidence="1">
    <location>
        <begin position="4"/>
        <end position="271"/>
    </location>
</feature>
<evidence type="ECO:0000259" key="2">
    <source>
        <dbReference type="Pfam" id="PF01050"/>
    </source>
</evidence>
<dbReference type="InterPro" id="IPR014710">
    <property type="entry name" value="RmlC-like_jellyroll"/>
</dbReference>
<gene>
    <name evidence="3" type="ORF">GZH47_08320</name>
</gene>
<dbReference type="EMBL" id="CP048286">
    <property type="protein sequence ID" value="QHW34982.1"/>
    <property type="molecule type" value="Genomic_DNA"/>
</dbReference>
<proteinExistence type="predicted"/>
<accession>A0A6C0PCP3</accession>
<dbReference type="GO" id="GO:0005976">
    <property type="term" value="P:polysaccharide metabolic process"/>
    <property type="evidence" value="ECO:0007669"/>
    <property type="project" value="InterPro"/>
</dbReference>
<dbReference type="KEGG" id="prz:GZH47_08320"/>
<dbReference type="InterPro" id="IPR005835">
    <property type="entry name" value="NTP_transferase_dom"/>
</dbReference>
<evidence type="ECO:0000313" key="3">
    <source>
        <dbReference type="EMBL" id="QHW34982.1"/>
    </source>
</evidence>
<protein>
    <submittedName>
        <fullName evidence="3">Cupin domain-containing protein</fullName>
    </submittedName>
</protein>
<dbReference type="InterPro" id="IPR011051">
    <property type="entry name" value="RmlC_Cupin_sf"/>
</dbReference>
<dbReference type="SUPFAM" id="SSF51182">
    <property type="entry name" value="RmlC-like cupins"/>
    <property type="match status" value="1"/>
</dbReference>
<name>A0A6C0PCP3_9BACL</name>
<evidence type="ECO:0000313" key="4">
    <source>
        <dbReference type="Proteomes" id="UP000479114"/>
    </source>
</evidence>
<dbReference type="GO" id="GO:0009298">
    <property type="term" value="P:GDP-mannose biosynthetic process"/>
    <property type="evidence" value="ECO:0007669"/>
    <property type="project" value="TreeGrafter"/>
</dbReference>
<reference evidence="3 4" key="1">
    <citation type="submission" date="2020-02" db="EMBL/GenBank/DDBJ databases">
        <title>Paenibacillus sp. nov., isolated from rhizosphere soil of tomato.</title>
        <authorList>
            <person name="Weon H.-Y."/>
            <person name="Lee S.A."/>
        </authorList>
    </citation>
    <scope>NUCLEOTIDE SEQUENCE [LARGE SCALE GENOMIC DNA]</scope>
    <source>
        <strain evidence="3 4">14171R-81</strain>
    </source>
</reference>
<dbReference type="Pfam" id="PF01050">
    <property type="entry name" value="MannoseP_isomer"/>
    <property type="match status" value="1"/>
</dbReference>
<dbReference type="InterPro" id="IPR029044">
    <property type="entry name" value="Nucleotide-diphossugar_trans"/>
</dbReference>
<dbReference type="Proteomes" id="UP000479114">
    <property type="component" value="Chromosome"/>
</dbReference>
<feature type="domain" description="Mannose-6-phosphate isomerase type II C-terminal" evidence="2">
    <location>
        <begin position="351"/>
        <end position="442"/>
    </location>
</feature>
<dbReference type="Gene3D" id="3.90.550.10">
    <property type="entry name" value="Spore Coat Polysaccharide Biosynthesis Protein SpsA, Chain A"/>
    <property type="match status" value="1"/>
</dbReference>
<evidence type="ECO:0000259" key="1">
    <source>
        <dbReference type="Pfam" id="PF00483"/>
    </source>
</evidence>
<sequence length="458" mass="52072">MKLILLSGGSGSRLWPLSNDARSKQFLKVLENENQQFISMVQQVWGQLMQSNLSKDSYIATSQAQVEMMQSQVGPEVRLIIEPERRDTFPAIALAAAYLYSMEGISLNETIAILPVDPYVENHFFDTIKSLEAIIHHSEADLALIGVEPNYPSSKYGYIIPETGTHGSKQPYKRVSSFREKPSEAQAAELLTKQALWNCGVFAFKLGYLISLLEQLNLPIQYEELNKQYQVMPKISFDYQVVERAENIVVVPYSGYWKDLGTWNTLTEEMRNKQIGQGTISEDCINTHLINEIDVPVSIIGLSDVVVAASPDGILVSSKSASTRIKDYIKYNQAPKFEERKWGWVKILDDQVYEDNRCVTTKRVGIRAEENLSYRMHTYRDEVWTIVKGEGEFIQNGNYMKVKAGNILHIPTKTLHTLRANSDIEMIVVQSGIRSEENSLVELYHTWREISEICTKAL</sequence>
<dbReference type="AlphaFoldDB" id="A0A6C0PCP3"/>
<dbReference type="SUPFAM" id="SSF53448">
    <property type="entry name" value="Nucleotide-diphospho-sugar transferases"/>
    <property type="match status" value="1"/>
</dbReference>
<organism evidence="3 4">
    <name type="scientific">Paenibacillus rhizovicinus</name>
    <dbReference type="NCBI Taxonomy" id="2704463"/>
    <lineage>
        <taxon>Bacteria</taxon>
        <taxon>Bacillati</taxon>
        <taxon>Bacillota</taxon>
        <taxon>Bacilli</taxon>
        <taxon>Bacillales</taxon>
        <taxon>Paenibacillaceae</taxon>
        <taxon>Paenibacillus</taxon>
    </lineage>
</organism>
<dbReference type="RefSeq" id="WP_162645134.1">
    <property type="nucleotide sequence ID" value="NZ_CP048286.1"/>
</dbReference>
<dbReference type="PANTHER" id="PTHR46390">
    <property type="entry name" value="MANNOSE-1-PHOSPHATE GUANYLYLTRANSFERASE"/>
    <property type="match status" value="1"/>
</dbReference>
<dbReference type="GO" id="GO:0004475">
    <property type="term" value="F:mannose-1-phosphate guanylyltransferase (GTP) activity"/>
    <property type="evidence" value="ECO:0007669"/>
    <property type="project" value="TreeGrafter"/>
</dbReference>
<dbReference type="InterPro" id="IPR051161">
    <property type="entry name" value="Mannose-6P_isomerase_type2"/>
</dbReference>